<organism evidence="2">
    <name type="scientific">viral metagenome</name>
    <dbReference type="NCBI Taxonomy" id="1070528"/>
    <lineage>
        <taxon>unclassified sequences</taxon>
        <taxon>metagenomes</taxon>
        <taxon>organismal metagenomes</taxon>
    </lineage>
</organism>
<evidence type="ECO:0000313" key="2">
    <source>
        <dbReference type="EMBL" id="QHT11175.1"/>
    </source>
</evidence>
<dbReference type="PROSITE" id="PS01159">
    <property type="entry name" value="WW_DOMAIN_1"/>
    <property type="match status" value="1"/>
</dbReference>
<proteinExistence type="predicted"/>
<dbReference type="AlphaFoldDB" id="A0A6C0D641"/>
<feature type="domain" description="WW" evidence="1">
    <location>
        <begin position="66"/>
        <end position="92"/>
    </location>
</feature>
<name>A0A6C0D641_9ZZZZ</name>
<reference evidence="2" key="1">
    <citation type="journal article" date="2020" name="Nature">
        <title>Giant virus diversity and host interactions through global metagenomics.</title>
        <authorList>
            <person name="Schulz F."/>
            <person name="Roux S."/>
            <person name="Paez-Espino D."/>
            <person name="Jungbluth S."/>
            <person name="Walsh D.A."/>
            <person name="Denef V.J."/>
            <person name="McMahon K.D."/>
            <person name="Konstantinidis K.T."/>
            <person name="Eloe-Fadrosh E.A."/>
            <person name="Kyrpides N.C."/>
            <person name="Woyke T."/>
        </authorList>
    </citation>
    <scope>NUCLEOTIDE SEQUENCE</scope>
    <source>
        <strain evidence="2">GVMAG-M-3300023174-111</strain>
    </source>
</reference>
<evidence type="ECO:0000259" key="1">
    <source>
        <dbReference type="PROSITE" id="PS01159"/>
    </source>
</evidence>
<dbReference type="InterPro" id="IPR001202">
    <property type="entry name" value="WW_dom"/>
</dbReference>
<dbReference type="EMBL" id="MN739531">
    <property type="protein sequence ID" value="QHT11175.1"/>
    <property type="molecule type" value="Genomic_DNA"/>
</dbReference>
<protein>
    <recommendedName>
        <fullName evidence="1">WW domain-containing protein</fullName>
    </recommendedName>
</protein>
<sequence>MSFASPFDLPYDSPLNLPSTLPVIESKQDEETSFLHVPYVESVIEDYDLADGTCMSDPATWEYWVWEKHMDYISSKYYYYSPHYDVSTYDVPERNSSLEDFEDVVIKDGGAELWYKYYRKSDDYPHNEAYYHNRRTGEIRTDMPKRGYVQVLREYETIDKKGVRKTYLSVQFPKLPPLPYQQK</sequence>
<accession>A0A6C0D641</accession>